<dbReference type="EMBL" id="ABWZ01000027">
    <property type="protein sequence ID" value="EEB26137.1"/>
    <property type="molecule type" value="Genomic_DNA"/>
</dbReference>
<accession>B6VVT0</accession>
<proteinExistence type="predicted"/>
<reference evidence="1 2" key="1">
    <citation type="submission" date="2008-10" db="EMBL/GenBank/DDBJ databases">
        <title>Draft genome sequence of Bacteroides dorei (DSM 17855).</title>
        <authorList>
            <person name="Sudarsanam P."/>
            <person name="Ley R."/>
            <person name="Guruge J."/>
            <person name="Turnbaugh P.J."/>
            <person name="Mahowald M."/>
            <person name="Liep D."/>
            <person name="Gordon J."/>
        </authorList>
    </citation>
    <scope>NUCLEOTIDE SEQUENCE [LARGE SCALE GENOMIC DNA]</scope>
    <source>
        <strain evidence="1 2">DSM 17855</strain>
    </source>
</reference>
<sequence>MVNLGAKLLKICDFNACIIKKKPTSLSFCFNVVQYFFKENLNWLFSVLF</sequence>
<dbReference type="HOGENOM" id="CLU_3132216_0_0_10"/>
<organism evidence="1 2">
    <name type="scientific">Phocaeicola dorei DSM 17855</name>
    <dbReference type="NCBI Taxonomy" id="483217"/>
    <lineage>
        <taxon>Bacteria</taxon>
        <taxon>Pseudomonadati</taxon>
        <taxon>Bacteroidota</taxon>
        <taxon>Bacteroidia</taxon>
        <taxon>Bacteroidales</taxon>
        <taxon>Bacteroidaceae</taxon>
        <taxon>Phocaeicola</taxon>
    </lineage>
</organism>
<evidence type="ECO:0000313" key="2">
    <source>
        <dbReference type="Proteomes" id="UP000004849"/>
    </source>
</evidence>
<reference evidence="1 2" key="2">
    <citation type="submission" date="2008-10" db="EMBL/GenBank/DDBJ databases">
        <authorList>
            <person name="Fulton L."/>
            <person name="Clifton S."/>
            <person name="Fulton B."/>
            <person name="Xu J."/>
            <person name="Minx P."/>
            <person name="Pepin K.H."/>
            <person name="Johnson M."/>
            <person name="Thiruvilangam P."/>
            <person name="Bhonagiri V."/>
            <person name="Nash W.E."/>
            <person name="Mardis E.R."/>
            <person name="Wilson R.K."/>
        </authorList>
    </citation>
    <scope>NUCLEOTIDE SEQUENCE [LARGE SCALE GENOMIC DNA]</scope>
    <source>
        <strain evidence="1 2">DSM 17855</strain>
    </source>
</reference>
<gene>
    <name evidence="1" type="ORF">BACDOR_01388</name>
</gene>
<dbReference type="Proteomes" id="UP000004849">
    <property type="component" value="Unassembled WGS sequence"/>
</dbReference>
<protein>
    <submittedName>
        <fullName evidence="1">Uncharacterized protein</fullName>
    </submittedName>
</protein>
<dbReference type="AlphaFoldDB" id="B6VVT0"/>
<evidence type="ECO:0000313" key="1">
    <source>
        <dbReference type="EMBL" id="EEB26137.1"/>
    </source>
</evidence>
<name>B6VVT0_9BACT</name>